<proteinExistence type="predicted"/>
<name>A0A7S8DG90_FUSCU</name>
<reference evidence="1" key="1">
    <citation type="submission" date="2020-11" db="EMBL/GenBank/DDBJ databases">
        <title>The chromosome-scale genome resource for two endophytic Fusarium species: F. culmorum and F. pseudograminearum.</title>
        <authorList>
            <person name="Yuan Z."/>
        </authorList>
    </citation>
    <scope>NUCLEOTIDE SEQUENCE</scope>
    <source>
        <strain evidence="1">Class2-1B</strain>
    </source>
</reference>
<sequence length="128" mass="14594">MDVLIATRRNIPVKFDVVRHLLCEFEAEYHRNPLNLDPSTMACGFCPALVVSVVIVLIEKTKKHVSFTAESESKTRATHLMACILEPRKTQWLNPQIHPIPAPDSGVYESYRSHCLCAPFEPFGRNFR</sequence>
<protein>
    <submittedName>
        <fullName evidence="1">Uncharacterized protein</fullName>
    </submittedName>
</protein>
<evidence type="ECO:0000313" key="2">
    <source>
        <dbReference type="Proteomes" id="UP000663297"/>
    </source>
</evidence>
<evidence type="ECO:0000313" key="1">
    <source>
        <dbReference type="EMBL" id="QPC68000.1"/>
    </source>
</evidence>
<organism evidence="1 2">
    <name type="scientific">Fusarium culmorum</name>
    <dbReference type="NCBI Taxonomy" id="5516"/>
    <lineage>
        <taxon>Eukaryota</taxon>
        <taxon>Fungi</taxon>
        <taxon>Dikarya</taxon>
        <taxon>Ascomycota</taxon>
        <taxon>Pezizomycotina</taxon>
        <taxon>Sordariomycetes</taxon>
        <taxon>Hypocreomycetidae</taxon>
        <taxon>Hypocreales</taxon>
        <taxon>Nectriaceae</taxon>
        <taxon>Fusarium</taxon>
    </lineage>
</organism>
<dbReference type="AlphaFoldDB" id="A0A7S8DG90"/>
<accession>A0A7S8DG90</accession>
<dbReference type="EMBL" id="CP064750">
    <property type="protein sequence ID" value="QPC68000.1"/>
    <property type="molecule type" value="Genomic_DNA"/>
</dbReference>
<dbReference type="Proteomes" id="UP000663297">
    <property type="component" value="Chromosome 4"/>
</dbReference>
<gene>
    <name evidence="1" type="ORF">HYE67_010231</name>
</gene>